<dbReference type="PANTHER" id="PTHR12770:SF31">
    <property type="entry name" value="RUS FAMILY MEMBER 1"/>
    <property type="match status" value="1"/>
</dbReference>
<dbReference type="OrthoDB" id="364779at2759"/>
<evidence type="ECO:0000256" key="1">
    <source>
        <dbReference type="ARBA" id="ARBA00004370"/>
    </source>
</evidence>
<evidence type="ECO:0000256" key="2">
    <source>
        <dbReference type="ARBA" id="ARBA00007558"/>
    </source>
</evidence>
<dbReference type="PANTHER" id="PTHR12770">
    <property type="entry name" value="RUS1 FAMILY PROTEIN C16ORF58"/>
    <property type="match status" value="1"/>
</dbReference>
<comment type="subcellular location">
    <subcellularLocation>
        <location evidence="1">Membrane</location>
    </subcellularLocation>
</comment>
<dbReference type="InterPro" id="IPR006968">
    <property type="entry name" value="RUS_fam"/>
</dbReference>
<accession>A0A409VM54</accession>
<protein>
    <recommendedName>
        <fullName evidence="7">Protein root UVB sensitive/RUS domain-containing protein</fullName>
    </recommendedName>
</protein>
<dbReference type="GO" id="GO:0016020">
    <property type="term" value="C:membrane"/>
    <property type="evidence" value="ECO:0007669"/>
    <property type="project" value="UniProtKB-SubCell"/>
</dbReference>
<comment type="similarity">
    <text evidence="2">Belongs to the RUS1 family.</text>
</comment>
<keyword evidence="3 6" id="KW-0812">Transmembrane</keyword>
<evidence type="ECO:0000256" key="6">
    <source>
        <dbReference type="SAM" id="Phobius"/>
    </source>
</evidence>
<evidence type="ECO:0000259" key="7">
    <source>
        <dbReference type="Pfam" id="PF04884"/>
    </source>
</evidence>
<proteinExistence type="inferred from homology"/>
<dbReference type="InParanoid" id="A0A409VM54"/>
<keyword evidence="4 6" id="KW-1133">Transmembrane helix</keyword>
<gene>
    <name evidence="8" type="ORF">CVT26_007261</name>
</gene>
<feature type="transmembrane region" description="Helical" evidence="6">
    <location>
        <begin position="245"/>
        <end position="262"/>
    </location>
</feature>
<dbReference type="AlphaFoldDB" id="A0A409VM54"/>
<reference evidence="8 9" key="1">
    <citation type="journal article" date="2018" name="Evol. Lett.">
        <title>Horizontal gene cluster transfer increased hallucinogenic mushroom diversity.</title>
        <authorList>
            <person name="Reynolds H.T."/>
            <person name="Vijayakumar V."/>
            <person name="Gluck-Thaler E."/>
            <person name="Korotkin H.B."/>
            <person name="Matheny P.B."/>
            <person name="Slot J.C."/>
        </authorList>
    </citation>
    <scope>NUCLEOTIDE SEQUENCE [LARGE SCALE GENOMIC DNA]</scope>
    <source>
        <strain evidence="8 9">SRW20</strain>
    </source>
</reference>
<keyword evidence="5 6" id="KW-0472">Membrane</keyword>
<dbReference type="Proteomes" id="UP000284706">
    <property type="component" value="Unassembled WGS sequence"/>
</dbReference>
<evidence type="ECO:0000256" key="5">
    <source>
        <dbReference type="ARBA" id="ARBA00023136"/>
    </source>
</evidence>
<evidence type="ECO:0000313" key="8">
    <source>
        <dbReference type="EMBL" id="PPQ67340.1"/>
    </source>
</evidence>
<dbReference type="EMBL" id="NHYE01005613">
    <property type="protein sequence ID" value="PPQ67340.1"/>
    <property type="molecule type" value="Genomic_DNA"/>
</dbReference>
<dbReference type="Pfam" id="PF04884">
    <property type="entry name" value="UVB_sens_prot"/>
    <property type="match status" value="1"/>
</dbReference>
<organism evidence="8 9">
    <name type="scientific">Gymnopilus dilepis</name>
    <dbReference type="NCBI Taxonomy" id="231916"/>
    <lineage>
        <taxon>Eukaryota</taxon>
        <taxon>Fungi</taxon>
        <taxon>Dikarya</taxon>
        <taxon>Basidiomycota</taxon>
        <taxon>Agaricomycotina</taxon>
        <taxon>Agaricomycetes</taxon>
        <taxon>Agaricomycetidae</taxon>
        <taxon>Agaricales</taxon>
        <taxon>Agaricineae</taxon>
        <taxon>Hymenogastraceae</taxon>
        <taxon>Gymnopilus</taxon>
    </lineage>
</organism>
<feature type="transmembrane region" description="Helical" evidence="6">
    <location>
        <begin position="268"/>
        <end position="287"/>
    </location>
</feature>
<sequence>MASFQICASYPQTITRSSFQHSLLIDTGVATNPEMTFAVIHERDDVGRVREVLLSEGRVKTSVSSRKPSQGTHALRSSYLVDLATKMFLPAGYPNTVLNALQAFCNSLASLLSSRATLQGFGVGNPDATPTQAMLLSVLQDACGRLATILSALVIGSSLYPEAKTYRLLADVLNDTAVVIDTLSPILIPFPVLRIGSLCVSAVFKALCGISAGGSKAAITLHFATPLSGKGDVGDLNAKDASKETVLALFGMLLGTLIVPYLKTSFATYTAMCILIGLHLGINYLGVRGLVLRSLNRARLAMAWLSYRQSDNVPTPSQIAKLERIFDQSGMIRHPRTGHALGKCTIGSSVAKVLREPIPQDVLNLFAQDRFIIWFDHRCLHRKDTPKVVELRGFIRLHIFLKEGYSAEDQLRAWVYAVEICNIILNRKPGELEALAVLREACDNLSTRQKEFLDKMQAAGWNVTDSAILAGSPSAVITEVSVDDRAEEKKAR</sequence>
<dbReference type="InterPro" id="IPR054549">
    <property type="entry name" value="UVB_sens_RUS_dom"/>
</dbReference>
<evidence type="ECO:0000256" key="3">
    <source>
        <dbReference type="ARBA" id="ARBA00022692"/>
    </source>
</evidence>
<keyword evidence="9" id="KW-1185">Reference proteome</keyword>
<evidence type="ECO:0000313" key="9">
    <source>
        <dbReference type="Proteomes" id="UP000284706"/>
    </source>
</evidence>
<feature type="domain" description="Protein root UVB sensitive/RUS" evidence="7">
    <location>
        <begin position="78"/>
        <end position="309"/>
    </location>
</feature>
<name>A0A409VM54_9AGAR</name>
<evidence type="ECO:0000256" key="4">
    <source>
        <dbReference type="ARBA" id="ARBA00022989"/>
    </source>
</evidence>
<comment type="caution">
    <text evidence="8">The sequence shown here is derived from an EMBL/GenBank/DDBJ whole genome shotgun (WGS) entry which is preliminary data.</text>
</comment>